<protein>
    <recommendedName>
        <fullName evidence="3">Cupin type-2 domain-containing protein</fullName>
    </recommendedName>
</protein>
<dbReference type="CDD" id="cd02216">
    <property type="entry name" value="cupin_GDO-like_N"/>
    <property type="match status" value="1"/>
</dbReference>
<evidence type="ECO:0000313" key="4">
    <source>
        <dbReference type="EMBL" id="GJN90084.1"/>
    </source>
</evidence>
<dbReference type="GO" id="GO:0051213">
    <property type="term" value="F:dioxygenase activity"/>
    <property type="evidence" value="ECO:0007669"/>
    <property type="project" value="UniProtKB-KW"/>
</dbReference>
<dbReference type="SUPFAM" id="SSF51182">
    <property type="entry name" value="RmlC-like cupins"/>
    <property type="match status" value="1"/>
</dbReference>
<evidence type="ECO:0000256" key="1">
    <source>
        <dbReference type="ARBA" id="ARBA00022964"/>
    </source>
</evidence>
<feature type="domain" description="Cupin type-2" evidence="3">
    <location>
        <begin position="123"/>
        <end position="189"/>
    </location>
</feature>
<evidence type="ECO:0000256" key="2">
    <source>
        <dbReference type="ARBA" id="ARBA00023002"/>
    </source>
</evidence>
<dbReference type="Pfam" id="PF07883">
    <property type="entry name" value="Cupin_2"/>
    <property type="match status" value="1"/>
</dbReference>
<name>A0AAV5GI10_9BASI</name>
<keyword evidence="5" id="KW-1185">Reference proteome</keyword>
<dbReference type="InterPro" id="IPR014710">
    <property type="entry name" value="RmlC-like_jellyroll"/>
</dbReference>
<reference evidence="4 5" key="1">
    <citation type="submission" date="2021-12" db="EMBL/GenBank/DDBJ databases">
        <title>High titer production of polyol ester of fatty acids by Rhodotorula paludigena BS15 towards product separation-free biomass refinery.</title>
        <authorList>
            <person name="Mano J."/>
            <person name="Ono H."/>
            <person name="Tanaka T."/>
            <person name="Naito K."/>
            <person name="Sushida H."/>
            <person name="Ike M."/>
            <person name="Tokuyasu K."/>
            <person name="Kitaoka M."/>
        </authorList>
    </citation>
    <scope>NUCLEOTIDE SEQUENCE [LARGE SCALE GENOMIC DNA]</scope>
    <source>
        <strain evidence="4 5">BS15</strain>
    </source>
</reference>
<gene>
    <name evidence="4" type="ORF">Rhopal_003082-T1</name>
</gene>
<dbReference type="InterPro" id="IPR011051">
    <property type="entry name" value="RmlC_Cupin_sf"/>
</dbReference>
<dbReference type="InterPro" id="IPR013096">
    <property type="entry name" value="Cupin_2"/>
</dbReference>
<organism evidence="4 5">
    <name type="scientific">Rhodotorula paludigena</name>
    <dbReference type="NCBI Taxonomy" id="86838"/>
    <lineage>
        <taxon>Eukaryota</taxon>
        <taxon>Fungi</taxon>
        <taxon>Dikarya</taxon>
        <taxon>Basidiomycota</taxon>
        <taxon>Pucciniomycotina</taxon>
        <taxon>Microbotryomycetes</taxon>
        <taxon>Sporidiobolales</taxon>
        <taxon>Sporidiobolaceae</taxon>
        <taxon>Rhodotorula</taxon>
    </lineage>
</organism>
<dbReference type="PANTHER" id="PTHR41517">
    <property type="entry name" value="1,2-DIOXYGENASE PROTEIN-RELATED"/>
    <property type="match status" value="1"/>
</dbReference>
<sequence>MPSIEVLQPVPAPIINPMKQAALTGATVDLDELALAARNSFLAELQEVGDYRALWHNEMRAFDGKPNSACVPHKWEYAIARDIVLRSACATTPAEAERRALLMLNPGVRRAPYTSDTILGAWQLLLPGERALCHRHTVFALRFFIEGAGAYTAVGGDKMYMEPGDLVLTTQFAWHDHGNEGTTPAIWLDGLDQPLFEGNFPINFQTRLMQHPDGEGKRYHDSTVKSGAEAPRQYKWADMKERLDAAPGSSIRLEYLNPSMVDQHVSRTIAAYALRVDANSRAKTRHDTCNNIFHCVAGDGVVYITDREGNTSEMPFRKNDTWVIPAWHAFTVCGGNEKAYLFTYTDFATLEKLGFYATGETHEEY</sequence>
<dbReference type="PANTHER" id="PTHR41517:SF1">
    <property type="entry name" value="CUPIN"/>
    <property type="match status" value="1"/>
</dbReference>
<keyword evidence="1" id="KW-0223">Dioxygenase</keyword>
<dbReference type="Gene3D" id="2.60.120.10">
    <property type="entry name" value="Jelly Rolls"/>
    <property type="match status" value="1"/>
</dbReference>
<comment type="caution">
    <text evidence="4">The sequence shown here is derived from an EMBL/GenBank/DDBJ whole genome shotgun (WGS) entry which is preliminary data.</text>
</comment>
<keyword evidence="2" id="KW-0560">Oxidoreductase</keyword>
<proteinExistence type="predicted"/>
<evidence type="ECO:0000313" key="5">
    <source>
        <dbReference type="Proteomes" id="UP001342314"/>
    </source>
</evidence>
<dbReference type="InterPro" id="IPR047183">
    <property type="entry name" value="GDO-like"/>
</dbReference>
<evidence type="ECO:0000259" key="3">
    <source>
        <dbReference type="Pfam" id="PF07883"/>
    </source>
</evidence>
<dbReference type="Proteomes" id="UP001342314">
    <property type="component" value="Unassembled WGS sequence"/>
</dbReference>
<dbReference type="AlphaFoldDB" id="A0AAV5GI10"/>
<accession>A0AAV5GI10</accession>
<dbReference type="EMBL" id="BQKY01000006">
    <property type="protein sequence ID" value="GJN90084.1"/>
    <property type="molecule type" value="Genomic_DNA"/>
</dbReference>